<proteinExistence type="predicted"/>
<organism evidence="1 2">
    <name type="scientific">Vicia faba</name>
    <name type="common">Broad bean</name>
    <name type="synonym">Faba vulgaris</name>
    <dbReference type="NCBI Taxonomy" id="3906"/>
    <lineage>
        <taxon>Eukaryota</taxon>
        <taxon>Viridiplantae</taxon>
        <taxon>Streptophyta</taxon>
        <taxon>Embryophyta</taxon>
        <taxon>Tracheophyta</taxon>
        <taxon>Spermatophyta</taxon>
        <taxon>Magnoliopsida</taxon>
        <taxon>eudicotyledons</taxon>
        <taxon>Gunneridae</taxon>
        <taxon>Pentapetalae</taxon>
        <taxon>rosids</taxon>
        <taxon>fabids</taxon>
        <taxon>Fabales</taxon>
        <taxon>Fabaceae</taxon>
        <taxon>Papilionoideae</taxon>
        <taxon>50 kb inversion clade</taxon>
        <taxon>NPAAA clade</taxon>
        <taxon>Hologalegina</taxon>
        <taxon>IRL clade</taxon>
        <taxon>Fabeae</taxon>
        <taxon>Vicia</taxon>
    </lineage>
</organism>
<protein>
    <submittedName>
        <fullName evidence="1">Uncharacterized protein</fullName>
    </submittedName>
</protein>
<keyword evidence="2" id="KW-1185">Reference proteome</keyword>
<accession>A0AAV1AZD1</accession>
<dbReference type="EMBL" id="OX451740">
    <property type="protein sequence ID" value="CAI8614295.1"/>
    <property type="molecule type" value="Genomic_DNA"/>
</dbReference>
<evidence type="ECO:0000313" key="1">
    <source>
        <dbReference type="EMBL" id="CAI8614295.1"/>
    </source>
</evidence>
<dbReference type="AlphaFoldDB" id="A0AAV1AZD1"/>
<name>A0AAV1AZD1_VICFA</name>
<gene>
    <name evidence="1" type="ORF">VFH_V123000</name>
</gene>
<dbReference type="Proteomes" id="UP001157006">
    <property type="component" value="Chromosome 5"/>
</dbReference>
<reference evidence="1 2" key="1">
    <citation type="submission" date="2023-01" db="EMBL/GenBank/DDBJ databases">
        <authorList>
            <person name="Kreplak J."/>
        </authorList>
    </citation>
    <scope>NUCLEOTIDE SEQUENCE [LARGE SCALE GENOMIC DNA]</scope>
</reference>
<sequence>MAFMWRISQLGFFVNRHEKTSSYGALQENVVDLIQDHLKVKYKLSGLSYMDLLAQKKAHVEPPNKIEMLDESSQKSKTEAIVPAKSDKKVHNLKYKRAEMETHIPKPVAKEMAQ</sequence>
<evidence type="ECO:0000313" key="2">
    <source>
        <dbReference type="Proteomes" id="UP001157006"/>
    </source>
</evidence>